<sequence length="327" mass="37655">MQNRIEEGRNNLIRVEKSIREMDIKVKTSMEYWSGKVDLKERQIEGLLMPNLEQLLLAYNMIKEYFKEVERKERGLKQQAKDLESKEREVALKVDELKLTETRVKKRLNNVQLKEKHFGSLEKSLKADKQHLGSLLKSTEECKKDLASISHQLQMKERELAQQAKELELKQKQFSSQAKTKHLEPAPADNNATVPSSTIDHSCINIDVTSNKEEPESSPTRNAANLQPNTTRDDRNVPGLLNENFSCNHSVQSDLAAYLQSVPDPAKVVLNSMRNSIRPYLRKGYFEESVMSRNISLLKELMIVSPHVGSHMKENARYLATQWKIKM</sequence>
<reference evidence="7 8" key="1">
    <citation type="journal article" date="2018" name="Nat. Genet.">
        <title>The Rosa genome provides new insights in the design of modern roses.</title>
        <authorList>
            <person name="Bendahmane M."/>
        </authorList>
    </citation>
    <scope>NUCLEOTIDE SEQUENCE [LARGE SCALE GENOMIC DNA]</scope>
    <source>
        <strain evidence="8">cv. Old Blush</strain>
    </source>
</reference>
<dbReference type="GO" id="GO:0030154">
    <property type="term" value="P:cell differentiation"/>
    <property type="evidence" value="ECO:0007669"/>
    <property type="project" value="UniProtKB-KW"/>
</dbReference>
<accession>A0A2P6R6G0</accession>
<dbReference type="Proteomes" id="UP000238479">
    <property type="component" value="Chromosome 3"/>
</dbReference>
<keyword evidence="3 5" id="KW-0221">Differentiation</keyword>
<proteinExistence type="inferred from homology"/>
<comment type="caution">
    <text evidence="7">The sequence shown here is derived from an EMBL/GenBank/DDBJ whole genome shotgun (WGS) entry which is preliminary data.</text>
</comment>
<gene>
    <name evidence="7" type="ORF">RchiOBHm_Chr3g0453031</name>
</gene>
<evidence type="ECO:0000256" key="2">
    <source>
        <dbReference type="ARBA" id="ARBA00022473"/>
    </source>
</evidence>
<feature type="compositionally biased region" description="Polar residues" evidence="6">
    <location>
        <begin position="217"/>
        <end position="230"/>
    </location>
</feature>
<keyword evidence="8" id="KW-1185">Reference proteome</keyword>
<evidence type="ECO:0000313" key="7">
    <source>
        <dbReference type="EMBL" id="PRQ42014.1"/>
    </source>
</evidence>
<dbReference type="Gramene" id="PRQ42014">
    <property type="protein sequence ID" value="PRQ42014"/>
    <property type="gene ID" value="RchiOBHm_Chr3g0453031"/>
</dbReference>
<keyword evidence="2 5" id="KW-0217">Developmental protein</keyword>
<feature type="compositionally biased region" description="Polar residues" evidence="6">
    <location>
        <begin position="190"/>
        <end position="200"/>
    </location>
</feature>
<dbReference type="PANTHER" id="PTHR31791">
    <property type="entry name" value="FRIGIDA-LIKE PROTEIN 3-RELATED"/>
    <property type="match status" value="1"/>
</dbReference>
<evidence type="ECO:0000256" key="6">
    <source>
        <dbReference type="SAM" id="MobiDB-lite"/>
    </source>
</evidence>
<comment type="similarity">
    <text evidence="1 5">Belongs to the Frigida family.</text>
</comment>
<protein>
    <recommendedName>
        <fullName evidence="5">FRIGIDA-like protein</fullName>
    </recommendedName>
</protein>
<dbReference type="Pfam" id="PF07899">
    <property type="entry name" value="Frigida"/>
    <property type="match status" value="1"/>
</dbReference>
<dbReference type="EMBL" id="PDCK01000041">
    <property type="protein sequence ID" value="PRQ42014.1"/>
    <property type="molecule type" value="Genomic_DNA"/>
</dbReference>
<dbReference type="InterPro" id="IPR012474">
    <property type="entry name" value="Frigida"/>
</dbReference>
<dbReference type="PANTHER" id="PTHR31791:SF37">
    <property type="entry name" value="A_TM021B04.7 PROTEIN"/>
    <property type="match status" value="1"/>
</dbReference>
<feature type="region of interest" description="Disordered" evidence="6">
    <location>
        <begin position="171"/>
        <end position="240"/>
    </location>
</feature>
<evidence type="ECO:0000256" key="4">
    <source>
        <dbReference type="ARBA" id="ARBA00023089"/>
    </source>
</evidence>
<name>A0A2P6R6G0_ROSCH</name>
<dbReference type="GO" id="GO:0009908">
    <property type="term" value="P:flower development"/>
    <property type="evidence" value="ECO:0007669"/>
    <property type="project" value="UniProtKB-KW"/>
</dbReference>
<dbReference type="AlphaFoldDB" id="A0A2P6R6G0"/>
<evidence type="ECO:0000313" key="8">
    <source>
        <dbReference type="Proteomes" id="UP000238479"/>
    </source>
</evidence>
<organism evidence="7 8">
    <name type="scientific">Rosa chinensis</name>
    <name type="common">China rose</name>
    <dbReference type="NCBI Taxonomy" id="74649"/>
    <lineage>
        <taxon>Eukaryota</taxon>
        <taxon>Viridiplantae</taxon>
        <taxon>Streptophyta</taxon>
        <taxon>Embryophyta</taxon>
        <taxon>Tracheophyta</taxon>
        <taxon>Spermatophyta</taxon>
        <taxon>Magnoliopsida</taxon>
        <taxon>eudicotyledons</taxon>
        <taxon>Gunneridae</taxon>
        <taxon>Pentapetalae</taxon>
        <taxon>rosids</taxon>
        <taxon>fabids</taxon>
        <taxon>Rosales</taxon>
        <taxon>Rosaceae</taxon>
        <taxon>Rosoideae</taxon>
        <taxon>Rosoideae incertae sedis</taxon>
        <taxon>Rosa</taxon>
    </lineage>
</organism>
<keyword evidence="4 5" id="KW-0287">Flowering</keyword>
<evidence type="ECO:0000256" key="1">
    <source>
        <dbReference type="ARBA" id="ARBA00008956"/>
    </source>
</evidence>
<evidence type="ECO:0000256" key="3">
    <source>
        <dbReference type="ARBA" id="ARBA00022782"/>
    </source>
</evidence>
<evidence type="ECO:0000256" key="5">
    <source>
        <dbReference type="RuleBase" id="RU364012"/>
    </source>
</evidence>